<protein>
    <submittedName>
        <fullName evidence="2">Uncharacterized protein</fullName>
    </submittedName>
</protein>
<dbReference type="AlphaFoldDB" id="A0AAV2L0S2"/>
<evidence type="ECO:0000313" key="2">
    <source>
        <dbReference type="EMBL" id="CAL1592962.1"/>
    </source>
</evidence>
<feature type="compositionally biased region" description="Pro residues" evidence="1">
    <location>
        <begin position="93"/>
        <end position="102"/>
    </location>
</feature>
<accession>A0AAV2L0S2</accession>
<feature type="region of interest" description="Disordered" evidence="1">
    <location>
        <begin position="59"/>
        <end position="102"/>
    </location>
</feature>
<organism evidence="2 3">
    <name type="scientific">Knipowitschia caucasica</name>
    <name type="common">Caucasian dwarf goby</name>
    <name type="synonym">Pomatoschistus caucasicus</name>
    <dbReference type="NCBI Taxonomy" id="637954"/>
    <lineage>
        <taxon>Eukaryota</taxon>
        <taxon>Metazoa</taxon>
        <taxon>Chordata</taxon>
        <taxon>Craniata</taxon>
        <taxon>Vertebrata</taxon>
        <taxon>Euteleostomi</taxon>
        <taxon>Actinopterygii</taxon>
        <taxon>Neopterygii</taxon>
        <taxon>Teleostei</taxon>
        <taxon>Neoteleostei</taxon>
        <taxon>Acanthomorphata</taxon>
        <taxon>Gobiaria</taxon>
        <taxon>Gobiiformes</taxon>
        <taxon>Gobioidei</taxon>
        <taxon>Gobiidae</taxon>
        <taxon>Gobiinae</taxon>
        <taxon>Knipowitschia</taxon>
    </lineage>
</organism>
<reference evidence="2 3" key="1">
    <citation type="submission" date="2024-04" db="EMBL/GenBank/DDBJ databases">
        <authorList>
            <person name="Waldvogel A.-M."/>
            <person name="Schoenle A."/>
        </authorList>
    </citation>
    <scope>NUCLEOTIDE SEQUENCE [LARGE SCALE GENOMIC DNA]</scope>
</reference>
<name>A0AAV2L0S2_KNICA</name>
<evidence type="ECO:0000256" key="1">
    <source>
        <dbReference type="SAM" id="MobiDB-lite"/>
    </source>
</evidence>
<gene>
    <name evidence="2" type="ORF">KC01_LOCUS22136</name>
</gene>
<dbReference type="Proteomes" id="UP001497482">
    <property type="component" value="Chromosome 2"/>
</dbReference>
<dbReference type="EMBL" id="OZ035824">
    <property type="protein sequence ID" value="CAL1592962.1"/>
    <property type="molecule type" value="Genomic_DNA"/>
</dbReference>
<keyword evidence="3" id="KW-1185">Reference proteome</keyword>
<proteinExistence type="predicted"/>
<evidence type="ECO:0000313" key="3">
    <source>
        <dbReference type="Proteomes" id="UP001497482"/>
    </source>
</evidence>
<sequence length="102" mass="10796">MESCVVALENNHPNARSTLIPPRKTDARLPALERLYPPVMSLLTQTNPVAVVSLEAMSVPQDGPPPPPVLLQMDTRDGLSAEMDSRHSSGAASPPPPPSALP</sequence>
<feature type="compositionally biased region" description="Basic and acidic residues" evidence="1">
    <location>
        <begin position="74"/>
        <end position="87"/>
    </location>
</feature>